<sequence length="971" mass="108726">MTTLVEHIIVAEAKNRTPILEKSMYDSWASRIRLFIKGKKNGRMMLDFIDNGPLVYFATQLMLSNQIGLGSVFDCIWVIKFDIRIMNKKKTQQVIARDEKLVLSADRVKISSTNLRLETTMPQKEETFQVVIDVIKNSTCFKAFTISTDVSEIFMQQFWSTSQVHRHVCGSHEPALKNSDNNYQQMSLWEDLSAGQIPLKKSRGNGSQGMKTVDDSQETVDVSKEFESEIVKKKTASRRVVKKKVIISTDDNIIPDLDVALELGKSISLTKAKEEEATKQVYATHVRIMTESIHESTKKKTGSRSSRSVVIQDTLSAPKPKPATSNPKLKGAQSLTPVEKEATDIMQALKESKKTSKRQPGGSSEGTRTIPWVPNESTVKSATSNEGTSAKPGVPNEEKDDKEGDADDEGDDHISDTQATDDENDKTESDEDEIYKYKIRVRKDEDVEMTNAKIEDYVKGDAEIYNVAQADVKKTKEIKDDAKKAELPPSSSSLSVSLDFDDHFLKLSSDNSLVSTVKDNTYAEINSLLEVKIQFEVPHIQSPSILRVPISMISKPTVLTPVQETSSVAPVTTLPLPSVFTTPRVPQQTTTPIPTPPITTETSTITTTVPKSDTLTFHLYIYNKKTTRIPIPPITIDTPTITTVVLKSDALYVAKLRVAKLEKDMFELKKIDLFTEALAALKHKFKSSVPTVVDDYLGSKLGDALQKALQRHSEDLIQKHSIKRKQAKKYKMPKYNIKSTDKAALKEYDQKSALYQTMHENKSFNKNLANHKLYHALMEALIDDENAMGKGVVDTLKDHKRMHDDDDDHPAGPNQGKKTKRRITKELESLKKPSSTKETPKGKAPSKGSKTSKYAFAKEPGEEPITEMVIDDVGENVVRDDDQPQDTFYSFKPGLSHRCGTFKKFNTHRSHLNESPIEMLFSTYFPLDQLKQHLALKSDTAIKYSWLECDGYMSATSLLVAKAISSNVKST</sequence>
<feature type="compositionally biased region" description="Acidic residues" evidence="1">
    <location>
        <begin position="419"/>
        <end position="431"/>
    </location>
</feature>
<name>A0A6L2LTH0_TANCI</name>
<gene>
    <name evidence="2" type="ORF">Tci_036205</name>
</gene>
<feature type="region of interest" description="Disordered" evidence="1">
    <location>
        <begin position="350"/>
        <end position="431"/>
    </location>
</feature>
<comment type="caution">
    <text evidence="2">The sequence shown here is derived from an EMBL/GenBank/DDBJ whole genome shotgun (WGS) entry which is preliminary data.</text>
</comment>
<dbReference type="AlphaFoldDB" id="A0A6L2LTH0"/>
<organism evidence="2">
    <name type="scientific">Tanacetum cinerariifolium</name>
    <name type="common">Dalmatian daisy</name>
    <name type="synonym">Chrysanthemum cinerariifolium</name>
    <dbReference type="NCBI Taxonomy" id="118510"/>
    <lineage>
        <taxon>Eukaryota</taxon>
        <taxon>Viridiplantae</taxon>
        <taxon>Streptophyta</taxon>
        <taxon>Embryophyta</taxon>
        <taxon>Tracheophyta</taxon>
        <taxon>Spermatophyta</taxon>
        <taxon>Magnoliopsida</taxon>
        <taxon>eudicotyledons</taxon>
        <taxon>Gunneridae</taxon>
        <taxon>Pentapetalae</taxon>
        <taxon>asterids</taxon>
        <taxon>campanulids</taxon>
        <taxon>Asterales</taxon>
        <taxon>Asteraceae</taxon>
        <taxon>Asteroideae</taxon>
        <taxon>Anthemideae</taxon>
        <taxon>Anthemidinae</taxon>
        <taxon>Tanacetum</taxon>
    </lineage>
</organism>
<dbReference type="EMBL" id="BKCJ010004984">
    <property type="protein sequence ID" value="GEU64227.1"/>
    <property type="molecule type" value="Genomic_DNA"/>
</dbReference>
<proteinExistence type="predicted"/>
<evidence type="ECO:0000313" key="2">
    <source>
        <dbReference type="EMBL" id="GEU64227.1"/>
    </source>
</evidence>
<feature type="compositionally biased region" description="Polar residues" evidence="1">
    <location>
        <begin position="375"/>
        <end position="388"/>
    </location>
</feature>
<feature type="region of interest" description="Disordered" evidence="1">
    <location>
        <begin position="583"/>
        <end position="603"/>
    </location>
</feature>
<evidence type="ECO:0000256" key="1">
    <source>
        <dbReference type="SAM" id="MobiDB-lite"/>
    </source>
</evidence>
<feature type="region of interest" description="Disordered" evidence="1">
    <location>
        <begin position="293"/>
        <end position="338"/>
    </location>
</feature>
<protein>
    <submittedName>
        <fullName evidence="2">Uncharacterized protein</fullName>
    </submittedName>
</protein>
<accession>A0A6L2LTH0</accession>
<feature type="region of interest" description="Disordered" evidence="1">
    <location>
        <begin position="800"/>
        <end position="858"/>
    </location>
</feature>
<reference evidence="2" key="1">
    <citation type="journal article" date="2019" name="Sci. Rep.">
        <title>Draft genome of Tanacetum cinerariifolium, the natural source of mosquito coil.</title>
        <authorList>
            <person name="Yamashiro T."/>
            <person name="Shiraishi A."/>
            <person name="Satake H."/>
            <person name="Nakayama K."/>
        </authorList>
    </citation>
    <scope>NUCLEOTIDE SEQUENCE</scope>
</reference>